<reference evidence="1 2" key="1">
    <citation type="submission" date="2018-08" db="EMBL/GenBank/DDBJ databases">
        <authorList>
            <person name="Khan S.A."/>
            <person name="Jeon C.O."/>
            <person name="Chun B.H."/>
            <person name="Jeong S.E."/>
        </authorList>
    </citation>
    <scope>NUCLEOTIDE SEQUENCE [LARGE SCALE GENOMIC DNA]</scope>
    <source>
        <strain evidence="1 2">S-16</strain>
    </source>
</reference>
<accession>A0A3N7HHF3</accession>
<name>A0A3N7HHF3_9BURK</name>
<dbReference type="InterPro" id="IPR011747">
    <property type="entry name" value="CHP02241"/>
</dbReference>
<gene>
    <name evidence="1" type="ORF">DZC73_26495</name>
</gene>
<dbReference type="NCBIfam" id="TIGR02241">
    <property type="entry name" value="conserved hypothetical phage tail region protein"/>
    <property type="match status" value="1"/>
</dbReference>
<dbReference type="Proteomes" id="UP000267464">
    <property type="component" value="Unassembled WGS sequence"/>
</dbReference>
<dbReference type="RefSeq" id="WP_124543414.1">
    <property type="nucleotide sequence ID" value="NZ_QUSW01000010.1"/>
</dbReference>
<dbReference type="OrthoDB" id="9799891at2"/>
<comment type="caution">
    <text evidence="1">The sequence shown here is derived from an EMBL/GenBank/DDBJ whole genome shotgun (WGS) entry which is preliminary data.</text>
</comment>
<keyword evidence="2" id="KW-1185">Reference proteome</keyword>
<sequence>MPDANDDFDPPLFGFRFNVAFTREPIAARGGGTGASGDEPLCEGAFAEVTGLEASMEGKTIKEGGANYGAHQRAGQVSFATVVLKRGMTAERDLWNWWGLFSGGGTTDGNTRTNGAFAHRLTVRITMLDIDGTPRLKWRLERAMPVKFKAADFNGRASDVGIEEIHLAHEGLFFEAV</sequence>
<protein>
    <submittedName>
        <fullName evidence="1">Phage tail protein</fullName>
    </submittedName>
</protein>
<dbReference type="Pfam" id="PF06841">
    <property type="entry name" value="Phage_T4_gp19"/>
    <property type="match status" value="1"/>
</dbReference>
<dbReference type="EMBL" id="QUSW01000010">
    <property type="protein sequence ID" value="RQP21474.1"/>
    <property type="molecule type" value="Genomic_DNA"/>
</dbReference>
<evidence type="ECO:0000313" key="1">
    <source>
        <dbReference type="EMBL" id="RQP21474.1"/>
    </source>
</evidence>
<dbReference type="PANTHER" id="PTHR38009:SF1">
    <property type="entry name" value="CONSERVED HYPOTHETICAL PHAGE TAIL PROTEIN"/>
    <property type="match status" value="1"/>
</dbReference>
<dbReference type="InterPro" id="IPR010667">
    <property type="entry name" value="Phage_T4_Gp19"/>
</dbReference>
<organism evidence="1 2">
    <name type="scientific">Piscinibacter terrae</name>
    <dbReference type="NCBI Taxonomy" id="2496871"/>
    <lineage>
        <taxon>Bacteria</taxon>
        <taxon>Pseudomonadati</taxon>
        <taxon>Pseudomonadota</taxon>
        <taxon>Betaproteobacteria</taxon>
        <taxon>Burkholderiales</taxon>
        <taxon>Sphaerotilaceae</taxon>
        <taxon>Piscinibacter</taxon>
    </lineage>
</organism>
<dbReference type="AlphaFoldDB" id="A0A3N7HHF3"/>
<dbReference type="GO" id="GO:0005198">
    <property type="term" value="F:structural molecule activity"/>
    <property type="evidence" value="ECO:0007669"/>
    <property type="project" value="InterPro"/>
</dbReference>
<proteinExistence type="predicted"/>
<reference evidence="1 2" key="2">
    <citation type="submission" date="2018-12" db="EMBL/GenBank/DDBJ databases">
        <title>Rhizobacter gummiphilus sp. nov., a rubber-degrading bacterium isolated from the soil of a botanical garden in Japan.</title>
        <authorList>
            <person name="Shunsuke S.S."/>
        </authorList>
    </citation>
    <scope>NUCLEOTIDE SEQUENCE [LARGE SCALE GENOMIC DNA]</scope>
    <source>
        <strain evidence="1 2">S-16</strain>
    </source>
</reference>
<dbReference type="PANTHER" id="PTHR38009">
    <property type="entry name" value="CONSERVED HYPOTHETICAL PHAGE TAIL PROTEIN"/>
    <property type="match status" value="1"/>
</dbReference>
<evidence type="ECO:0000313" key="2">
    <source>
        <dbReference type="Proteomes" id="UP000267464"/>
    </source>
</evidence>